<name>A0A2J6S8B7_HYAVF</name>
<keyword evidence="6" id="KW-0752">Steroid biosynthesis</keyword>
<keyword evidence="8" id="KW-0756">Sterol biosynthesis</keyword>
<accession>A0A2J6S8B7</accession>
<keyword evidence="10 13" id="KW-0472">Membrane</keyword>
<comment type="similarity">
    <text evidence="2">Belongs to the ERG28 family.</text>
</comment>
<evidence type="ECO:0000256" key="4">
    <source>
        <dbReference type="ARBA" id="ARBA00022692"/>
    </source>
</evidence>
<evidence type="ECO:0000313" key="15">
    <source>
        <dbReference type="Proteomes" id="UP000235786"/>
    </source>
</evidence>
<evidence type="ECO:0000256" key="12">
    <source>
        <dbReference type="ARBA" id="ARBA00023221"/>
    </source>
</evidence>
<evidence type="ECO:0000256" key="8">
    <source>
        <dbReference type="ARBA" id="ARBA00023011"/>
    </source>
</evidence>
<evidence type="ECO:0000256" key="7">
    <source>
        <dbReference type="ARBA" id="ARBA00022989"/>
    </source>
</evidence>
<keyword evidence="12" id="KW-0753">Steroid metabolism</keyword>
<gene>
    <name evidence="14" type="ORF">L207DRAFT_415824</name>
</gene>
<protein>
    <submittedName>
        <fullName evidence="14">Erg28-like protein</fullName>
    </submittedName>
</protein>
<dbReference type="GO" id="GO:0005789">
    <property type="term" value="C:endoplasmic reticulum membrane"/>
    <property type="evidence" value="ECO:0007669"/>
    <property type="project" value="UniProtKB-SubCell"/>
</dbReference>
<dbReference type="GO" id="GO:0016126">
    <property type="term" value="P:sterol biosynthetic process"/>
    <property type="evidence" value="ECO:0007669"/>
    <property type="project" value="UniProtKB-KW"/>
</dbReference>
<evidence type="ECO:0000256" key="2">
    <source>
        <dbReference type="ARBA" id="ARBA00005377"/>
    </source>
</evidence>
<evidence type="ECO:0000256" key="13">
    <source>
        <dbReference type="SAM" id="Phobius"/>
    </source>
</evidence>
<keyword evidence="11" id="KW-1207">Sterol metabolism</keyword>
<evidence type="ECO:0000256" key="3">
    <source>
        <dbReference type="ARBA" id="ARBA00022516"/>
    </source>
</evidence>
<evidence type="ECO:0000256" key="1">
    <source>
        <dbReference type="ARBA" id="ARBA00004477"/>
    </source>
</evidence>
<dbReference type="AlphaFoldDB" id="A0A2J6S8B7"/>
<feature type="transmembrane region" description="Helical" evidence="13">
    <location>
        <begin position="21"/>
        <end position="39"/>
    </location>
</feature>
<dbReference type="OrthoDB" id="6485510at2759"/>
<dbReference type="InterPro" id="IPR005352">
    <property type="entry name" value="Erg28"/>
</dbReference>
<evidence type="ECO:0000313" key="14">
    <source>
        <dbReference type="EMBL" id="PMD46997.1"/>
    </source>
</evidence>
<keyword evidence="3" id="KW-0444">Lipid biosynthesis</keyword>
<organism evidence="14 15">
    <name type="scientific">Hyaloscypha variabilis (strain UAMH 11265 / GT02V1 / F)</name>
    <name type="common">Meliniomyces variabilis</name>
    <dbReference type="NCBI Taxonomy" id="1149755"/>
    <lineage>
        <taxon>Eukaryota</taxon>
        <taxon>Fungi</taxon>
        <taxon>Dikarya</taxon>
        <taxon>Ascomycota</taxon>
        <taxon>Pezizomycotina</taxon>
        <taxon>Leotiomycetes</taxon>
        <taxon>Helotiales</taxon>
        <taxon>Hyaloscyphaceae</taxon>
        <taxon>Hyaloscypha</taxon>
        <taxon>Hyaloscypha variabilis</taxon>
    </lineage>
</organism>
<keyword evidence="9" id="KW-0443">Lipid metabolism</keyword>
<comment type="subcellular location">
    <subcellularLocation>
        <location evidence="1">Endoplasmic reticulum membrane</location>
        <topology evidence="1">Multi-pass membrane protein</topology>
    </subcellularLocation>
</comment>
<keyword evidence="7 13" id="KW-1133">Transmembrane helix</keyword>
<dbReference type="Proteomes" id="UP000235786">
    <property type="component" value="Unassembled WGS sequence"/>
</dbReference>
<keyword evidence="4 13" id="KW-0812">Transmembrane</keyword>
<dbReference type="PANTHER" id="PTHR15451">
    <property type="entry name" value="ERGOSTEROL BIOSYNTHETIC PROTEIN 28-RELATED"/>
    <property type="match status" value="1"/>
</dbReference>
<dbReference type="PANTHER" id="PTHR15451:SF19">
    <property type="entry name" value="ERGOSTEROL BIOSYNTHETIC PROTEIN 28 HOMOLOG"/>
    <property type="match status" value="1"/>
</dbReference>
<reference evidence="14 15" key="1">
    <citation type="submission" date="2016-04" db="EMBL/GenBank/DDBJ databases">
        <title>A degradative enzymes factory behind the ericoid mycorrhizal symbiosis.</title>
        <authorList>
            <consortium name="DOE Joint Genome Institute"/>
            <person name="Martino E."/>
            <person name="Morin E."/>
            <person name="Grelet G."/>
            <person name="Kuo A."/>
            <person name="Kohler A."/>
            <person name="Daghino S."/>
            <person name="Barry K."/>
            <person name="Choi C."/>
            <person name="Cichocki N."/>
            <person name="Clum A."/>
            <person name="Copeland A."/>
            <person name="Hainaut M."/>
            <person name="Haridas S."/>
            <person name="Labutti K."/>
            <person name="Lindquist E."/>
            <person name="Lipzen A."/>
            <person name="Khouja H.-R."/>
            <person name="Murat C."/>
            <person name="Ohm R."/>
            <person name="Olson A."/>
            <person name="Spatafora J."/>
            <person name="Veneault-Fourrey C."/>
            <person name="Henrissat B."/>
            <person name="Grigoriev I."/>
            <person name="Martin F."/>
            <person name="Perotto S."/>
        </authorList>
    </citation>
    <scope>NUCLEOTIDE SEQUENCE [LARGE SCALE GENOMIC DNA]</scope>
    <source>
        <strain evidence="14 15">F</strain>
    </source>
</reference>
<dbReference type="STRING" id="1149755.A0A2J6S8B7"/>
<sequence>MASLISAIQSYLPQHEGILPIWLVFVAVTAMGNTIQAYSTLSFTSRVYGGPTSFPTVPRPTPTTPPSLNRSVTPLSSRTFGTWSLIQAFVRLYAAYNIDNPAFYQLAYLTYVVAFAHFMSEWWWFGTCRWGKPLAGPVVVSTGTLVWMWVVWGSYVN</sequence>
<dbReference type="GO" id="GO:0030674">
    <property type="term" value="F:protein-macromolecule adaptor activity"/>
    <property type="evidence" value="ECO:0007669"/>
    <property type="project" value="TreeGrafter"/>
</dbReference>
<evidence type="ECO:0000256" key="9">
    <source>
        <dbReference type="ARBA" id="ARBA00023098"/>
    </source>
</evidence>
<evidence type="ECO:0000256" key="5">
    <source>
        <dbReference type="ARBA" id="ARBA00022824"/>
    </source>
</evidence>
<feature type="transmembrane region" description="Helical" evidence="13">
    <location>
        <begin position="137"/>
        <end position="156"/>
    </location>
</feature>
<proteinExistence type="inferred from homology"/>
<evidence type="ECO:0000256" key="11">
    <source>
        <dbReference type="ARBA" id="ARBA00023166"/>
    </source>
</evidence>
<evidence type="ECO:0000256" key="6">
    <source>
        <dbReference type="ARBA" id="ARBA00022955"/>
    </source>
</evidence>
<feature type="transmembrane region" description="Helical" evidence="13">
    <location>
        <begin position="106"/>
        <end position="125"/>
    </location>
</feature>
<dbReference type="EMBL" id="KZ613938">
    <property type="protein sequence ID" value="PMD46997.1"/>
    <property type="molecule type" value="Genomic_DNA"/>
</dbReference>
<evidence type="ECO:0000256" key="10">
    <source>
        <dbReference type="ARBA" id="ARBA00023136"/>
    </source>
</evidence>
<keyword evidence="15" id="KW-1185">Reference proteome</keyword>
<keyword evidence="5" id="KW-0256">Endoplasmic reticulum</keyword>
<dbReference type="Pfam" id="PF03694">
    <property type="entry name" value="Erg28"/>
    <property type="match status" value="1"/>
</dbReference>